<dbReference type="Proteomes" id="UP000264702">
    <property type="component" value="Unassembled WGS sequence"/>
</dbReference>
<reference evidence="1 2" key="1">
    <citation type="submission" date="2018-08" db="EMBL/GenBank/DDBJ databases">
        <title>Acidipila sp. 4G-K13, an acidobacterium isolated from forest soil.</title>
        <authorList>
            <person name="Gao Z.-H."/>
            <person name="Qiu L.-H."/>
        </authorList>
    </citation>
    <scope>NUCLEOTIDE SEQUENCE [LARGE SCALE GENOMIC DNA]</scope>
    <source>
        <strain evidence="1 2">4G-K13</strain>
    </source>
</reference>
<name>A0A372IRL5_9BACT</name>
<dbReference type="EMBL" id="QVQT01000002">
    <property type="protein sequence ID" value="RFU17577.1"/>
    <property type="molecule type" value="Genomic_DNA"/>
</dbReference>
<dbReference type="Pfam" id="PF03683">
    <property type="entry name" value="UPF0175"/>
    <property type="match status" value="1"/>
</dbReference>
<accession>A0A372IRL5</accession>
<keyword evidence="2" id="KW-1185">Reference proteome</keyword>
<gene>
    <name evidence="1" type="ORF">D0Y96_05415</name>
</gene>
<dbReference type="InterPro" id="IPR005368">
    <property type="entry name" value="UPF0175"/>
</dbReference>
<comment type="caution">
    <text evidence="1">The sequence shown here is derived from an EMBL/GenBank/DDBJ whole genome shotgun (WGS) entry which is preliminary data.</text>
</comment>
<protein>
    <submittedName>
        <fullName evidence="1">UPF0175 family protein</fullName>
    </submittedName>
</protein>
<proteinExistence type="predicted"/>
<dbReference type="OrthoDB" id="123138at2"/>
<dbReference type="AlphaFoldDB" id="A0A372IRL5"/>
<sequence>MRIELDLPDDIAQALQSADLPRTAVDAIALEGYRSGKLGRGQVQRLLGFSTPMQVDAFLKEHDVYLNYTMEEYEKDLATLERLRNKEAASTKRSA</sequence>
<organism evidence="1 2">
    <name type="scientific">Paracidobacterium acidisoli</name>
    <dbReference type="NCBI Taxonomy" id="2303751"/>
    <lineage>
        <taxon>Bacteria</taxon>
        <taxon>Pseudomonadati</taxon>
        <taxon>Acidobacteriota</taxon>
        <taxon>Terriglobia</taxon>
        <taxon>Terriglobales</taxon>
        <taxon>Acidobacteriaceae</taxon>
        <taxon>Paracidobacterium</taxon>
    </lineage>
</organism>
<evidence type="ECO:0000313" key="1">
    <source>
        <dbReference type="EMBL" id="RFU17577.1"/>
    </source>
</evidence>
<evidence type="ECO:0000313" key="2">
    <source>
        <dbReference type="Proteomes" id="UP000264702"/>
    </source>
</evidence>